<name>A0A6C0AT36_9ZZZZ</name>
<proteinExistence type="predicted"/>
<dbReference type="EMBL" id="MN740865">
    <property type="protein sequence ID" value="QHS83069.1"/>
    <property type="molecule type" value="Genomic_DNA"/>
</dbReference>
<protein>
    <submittedName>
        <fullName evidence="1">Uncharacterized protein</fullName>
    </submittedName>
</protein>
<reference evidence="1" key="1">
    <citation type="journal article" date="2020" name="Nature">
        <title>Giant virus diversity and host interactions through global metagenomics.</title>
        <authorList>
            <person name="Schulz F."/>
            <person name="Roux S."/>
            <person name="Paez-Espino D."/>
            <person name="Jungbluth S."/>
            <person name="Walsh D.A."/>
            <person name="Denef V.J."/>
            <person name="McMahon K.D."/>
            <person name="Konstantinidis K.T."/>
            <person name="Eloe-Fadrosh E.A."/>
            <person name="Kyrpides N.C."/>
            <person name="Woyke T."/>
        </authorList>
    </citation>
    <scope>NUCLEOTIDE SEQUENCE</scope>
    <source>
        <strain evidence="1">GVMAG-S-1103017-74</strain>
    </source>
</reference>
<accession>A0A6C0AT36</accession>
<evidence type="ECO:0000313" key="1">
    <source>
        <dbReference type="EMBL" id="QHS83069.1"/>
    </source>
</evidence>
<dbReference type="AlphaFoldDB" id="A0A6C0AT36"/>
<organism evidence="1">
    <name type="scientific">viral metagenome</name>
    <dbReference type="NCBI Taxonomy" id="1070528"/>
    <lineage>
        <taxon>unclassified sequences</taxon>
        <taxon>metagenomes</taxon>
        <taxon>organismal metagenomes</taxon>
    </lineage>
</organism>
<sequence length="238" mass="26413">MAHDAESAAEPVYAFENAPLFVPRATCESQARAQERREYARWRGDARNDDAIVTLSARWTGTRGTCLCTFYRDVRGGVDDDGKPWIVYDGNDAASCGSCDPDDANKEAQDDMRDVAELLWDAAASWGTPRHMEVQCGVHTPMPAFEEQWEHLLSCEALEAVIPEDTTARPKPGASDEEDVYAPWKSDLVLMPHSPPALHDDVDNAVRTVLSELRMVSAYVRKVHELHPSAPVALWSGF</sequence>